<evidence type="ECO:0000256" key="14">
    <source>
        <dbReference type="ARBA" id="ARBA00024209"/>
    </source>
</evidence>
<keyword evidence="6 15" id="KW-0812">Transmembrane</keyword>
<feature type="signal peptide" evidence="16">
    <location>
        <begin position="1"/>
        <end position="23"/>
    </location>
</feature>
<feature type="domain" description="Wall-associated receptor kinase galacturonan-binding" evidence="17">
    <location>
        <begin position="27"/>
        <end position="94"/>
    </location>
</feature>
<evidence type="ECO:0000256" key="4">
    <source>
        <dbReference type="ARBA" id="ARBA00012483"/>
    </source>
</evidence>
<dbReference type="InterPro" id="IPR046948">
    <property type="entry name" value="ATL20-22-like"/>
</dbReference>
<comment type="similarity">
    <text evidence="14">Belongs to the RING-type zinc finger family. ATL subfamily.</text>
</comment>
<dbReference type="Pfam" id="PF13947">
    <property type="entry name" value="GUB_WAK_bind"/>
    <property type="match status" value="1"/>
</dbReference>
<keyword evidence="13 15" id="KW-0472">Membrane</keyword>
<dbReference type="PANTHER" id="PTHR46279:SF9">
    <property type="entry name" value="OS01G0116300 PROTEIN"/>
    <property type="match status" value="1"/>
</dbReference>
<evidence type="ECO:0000256" key="15">
    <source>
        <dbReference type="SAM" id="Phobius"/>
    </source>
</evidence>
<sequence length="266" mass="30040">MGIIKFSFFFFVFLRFVPYLIEGAEKCPNQLCATDEPITRYPFTLKNRGSEVCGSPCYELNCDEMNTTVLELPFSGKFFVRNLHTFRQKIEIYDPDNCLPKRILKLNLSGTAYHLGELGVSYQKYSILNCSASIDDLLKMTTKLTYIRCLSSSTHTVIVTDVSTANIVLLNTSCLHIADVPIPYSPVQKGVPVDLNENFVLSYLTCKKKSNRMAIIVVSLVCIFIGLPCLLFLILWCYLWHRSGSQGSSTRVSMRCFFTCGDGYGE</sequence>
<comment type="subcellular location">
    <subcellularLocation>
        <location evidence="2">Membrane</location>
        <topology evidence="2">Single-pass membrane protein</topology>
    </subcellularLocation>
</comment>
<dbReference type="Proteomes" id="UP000316621">
    <property type="component" value="Chromosome 11"/>
</dbReference>
<evidence type="ECO:0000256" key="8">
    <source>
        <dbReference type="ARBA" id="ARBA00022729"/>
    </source>
</evidence>
<evidence type="ECO:0000256" key="9">
    <source>
        <dbReference type="ARBA" id="ARBA00022771"/>
    </source>
</evidence>
<reference evidence="18 19" key="1">
    <citation type="journal article" date="2018" name="Science">
        <title>The opium poppy genome and morphinan production.</title>
        <authorList>
            <person name="Guo L."/>
            <person name="Winzer T."/>
            <person name="Yang X."/>
            <person name="Li Y."/>
            <person name="Ning Z."/>
            <person name="He Z."/>
            <person name="Teodor R."/>
            <person name="Lu Y."/>
            <person name="Bowser T.A."/>
            <person name="Graham I.A."/>
            <person name="Ye K."/>
        </authorList>
    </citation>
    <scope>NUCLEOTIDE SEQUENCE [LARGE SCALE GENOMIC DNA]</scope>
    <source>
        <strain evidence="19">cv. HN1</strain>
        <tissue evidence="18">Leaves</tissue>
    </source>
</reference>
<dbReference type="InterPro" id="IPR025287">
    <property type="entry name" value="WAK_GUB"/>
</dbReference>
<evidence type="ECO:0000256" key="1">
    <source>
        <dbReference type="ARBA" id="ARBA00000900"/>
    </source>
</evidence>
<name>A0A4Y7LKY4_PAPSO</name>
<dbReference type="GO" id="GO:0061630">
    <property type="term" value="F:ubiquitin protein ligase activity"/>
    <property type="evidence" value="ECO:0007669"/>
    <property type="project" value="UniProtKB-EC"/>
</dbReference>
<comment type="catalytic activity">
    <reaction evidence="1">
        <text>S-ubiquitinyl-[E2 ubiquitin-conjugating enzyme]-L-cysteine + [acceptor protein]-L-lysine = [E2 ubiquitin-conjugating enzyme]-L-cysteine + N(6)-ubiquitinyl-[acceptor protein]-L-lysine.</text>
        <dbReference type="EC" id="2.3.2.27"/>
    </reaction>
</comment>
<gene>
    <name evidence="18" type="ORF">C5167_047596</name>
</gene>
<evidence type="ECO:0000256" key="3">
    <source>
        <dbReference type="ARBA" id="ARBA00004906"/>
    </source>
</evidence>
<dbReference type="Gramene" id="RZC84809">
    <property type="protein sequence ID" value="RZC84809"/>
    <property type="gene ID" value="C5167_047596"/>
</dbReference>
<evidence type="ECO:0000313" key="19">
    <source>
        <dbReference type="Proteomes" id="UP000316621"/>
    </source>
</evidence>
<keyword evidence="9" id="KW-0863">Zinc-finger</keyword>
<dbReference type="GO" id="GO:0008270">
    <property type="term" value="F:zinc ion binding"/>
    <property type="evidence" value="ECO:0007669"/>
    <property type="project" value="UniProtKB-KW"/>
</dbReference>
<evidence type="ECO:0000256" key="16">
    <source>
        <dbReference type="SAM" id="SignalP"/>
    </source>
</evidence>
<evidence type="ECO:0000256" key="11">
    <source>
        <dbReference type="ARBA" id="ARBA00022833"/>
    </source>
</evidence>
<organism evidence="18 19">
    <name type="scientific">Papaver somniferum</name>
    <name type="common">Opium poppy</name>
    <dbReference type="NCBI Taxonomy" id="3469"/>
    <lineage>
        <taxon>Eukaryota</taxon>
        <taxon>Viridiplantae</taxon>
        <taxon>Streptophyta</taxon>
        <taxon>Embryophyta</taxon>
        <taxon>Tracheophyta</taxon>
        <taxon>Spermatophyta</taxon>
        <taxon>Magnoliopsida</taxon>
        <taxon>Ranunculales</taxon>
        <taxon>Papaveraceae</taxon>
        <taxon>Papaveroideae</taxon>
        <taxon>Papaver</taxon>
    </lineage>
</organism>
<dbReference type="EMBL" id="CM010725">
    <property type="protein sequence ID" value="RZC84809.1"/>
    <property type="molecule type" value="Genomic_DNA"/>
</dbReference>
<feature type="transmembrane region" description="Helical" evidence="15">
    <location>
        <begin position="213"/>
        <end position="239"/>
    </location>
</feature>
<proteinExistence type="inferred from homology"/>
<keyword evidence="10" id="KW-0833">Ubl conjugation pathway</keyword>
<evidence type="ECO:0000256" key="10">
    <source>
        <dbReference type="ARBA" id="ARBA00022786"/>
    </source>
</evidence>
<dbReference type="PANTHER" id="PTHR46279">
    <property type="entry name" value="RING/U-BOX SUPERFAMILY PROTEIN"/>
    <property type="match status" value="1"/>
</dbReference>
<keyword evidence="19" id="KW-1185">Reference proteome</keyword>
<dbReference type="EC" id="2.3.2.27" evidence="4"/>
<evidence type="ECO:0000256" key="5">
    <source>
        <dbReference type="ARBA" id="ARBA00022679"/>
    </source>
</evidence>
<evidence type="ECO:0000259" key="17">
    <source>
        <dbReference type="Pfam" id="PF13947"/>
    </source>
</evidence>
<dbReference type="GO" id="GO:0016020">
    <property type="term" value="C:membrane"/>
    <property type="evidence" value="ECO:0007669"/>
    <property type="project" value="UniProtKB-SubCell"/>
</dbReference>
<keyword evidence="11" id="KW-0862">Zinc</keyword>
<protein>
    <recommendedName>
        <fullName evidence="4">RING-type E3 ubiquitin transferase</fullName>
        <ecNumber evidence="4">2.3.2.27</ecNumber>
    </recommendedName>
</protein>
<evidence type="ECO:0000256" key="2">
    <source>
        <dbReference type="ARBA" id="ARBA00004167"/>
    </source>
</evidence>
<evidence type="ECO:0000256" key="6">
    <source>
        <dbReference type="ARBA" id="ARBA00022692"/>
    </source>
</evidence>
<dbReference type="AlphaFoldDB" id="A0A4Y7LKY4"/>
<feature type="chain" id="PRO_5021480298" description="RING-type E3 ubiquitin transferase" evidence="16">
    <location>
        <begin position="24"/>
        <end position="266"/>
    </location>
</feature>
<evidence type="ECO:0000256" key="13">
    <source>
        <dbReference type="ARBA" id="ARBA00023136"/>
    </source>
</evidence>
<keyword evidence="12 15" id="KW-1133">Transmembrane helix</keyword>
<accession>A0A4Y7LKY4</accession>
<keyword evidence="8 16" id="KW-0732">Signal</keyword>
<evidence type="ECO:0000256" key="12">
    <source>
        <dbReference type="ARBA" id="ARBA00022989"/>
    </source>
</evidence>
<comment type="pathway">
    <text evidence="3">Protein modification; protein ubiquitination.</text>
</comment>
<evidence type="ECO:0000313" key="18">
    <source>
        <dbReference type="EMBL" id="RZC84809.1"/>
    </source>
</evidence>
<keyword evidence="7" id="KW-0479">Metal-binding</keyword>
<evidence type="ECO:0000256" key="7">
    <source>
        <dbReference type="ARBA" id="ARBA00022723"/>
    </source>
</evidence>
<keyword evidence="5" id="KW-0808">Transferase</keyword>
<dbReference type="GO" id="GO:0030247">
    <property type="term" value="F:polysaccharide binding"/>
    <property type="evidence" value="ECO:0007669"/>
    <property type="project" value="InterPro"/>
</dbReference>